<dbReference type="InterPro" id="IPR006015">
    <property type="entry name" value="Universal_stress_UspA"/>
</dbReference>
<dbReference type="Pfam" id="PF00582">
    <property type="entry name" value="Usp"/>
    <property type="match status" value="1"/>
</dbReference>
<dbReference type="CDD" id="cd00293">
    <property type="entry name" value="USP-like"/>
    <property type="match status" value="1"/>
</dbReference>
<comment type="caution">
    <text evidence="3">The sequence shown here is derived from an EMBL/GenBank/DDBJ whole genome shotgun (WGS) entry which is preliminary data.</text>
</comment>
<dbReference type="Proteomes" id="UP001500393">
    <property type="component" value="Unassembled WGS sequence"/>
</dbReference>
<evidence type="ECO:0000259" key="2">
    <source>
        <dbReference type="Pfam" id="PF00582"/>
    </source>
</evidence>
<feature type="domain" description="UspA" evidence="2">
    <location>
        <begin position="3"/>
        <end position="128"/>
    </location>
</feature>
<dbReference type="PANTHER" id="PTHR46268:SF6">
    <property type="entry name" value="UNIVERSAL STRESS PROTEIN UP12"/>
    <property type="match status" value="1"/>
</dbReference>
<evidence type="ECO:0000256" key="1">
    <source>
        <dbReference type="ARBA" id="ARBA00008791"/>
    </source>
</evidence>
<evidence type="ECO:0000313" key="4">
    <source>
        <dbReference type="Proteomes" id="UP001500393"/>
    </source>
</evidence>
<dbReference type="InterPro" id="IPR006016">
    <property type="entry name" value="UspA"/>
</dbReference>
<organism evidence="3 4">
    <name type="scientific">Kribbella sancticallisti</name>
    <dbReference type="NCBI Taxonomy" id="460087"/>
    <lineage>
        <taxon>Bacteria</taxon>
        <taxon>Bacillati</taxon>
        <taxon>Actinomycetota</taxon>
        <taxon>Actinomycetes</taxon>
        <taxon>Propionibacteriales</taxon>
        <taxon>Kribbellaceae</taxon>
        <taxon>Kribbella</taxon>
    </lineage>
</organism>
<dbReference type="InterPro" id="IPR014729">
    <property type="entry name" value="Rossmann-like_a/b/a_fold"/>
</dbReference>
<dbReference type="PRINTS" id="PR01438">
    <property type="entry name" value="UNVRSLSTRESS"/>
</dbReference>
<proteinExistence type="inferred from homology"/>
<name>A0ABN2EAR2_9ACTN</name>
<protein>
    <submittedName>
        <fullName evidence="3">Universal stress protein</fullName>
    </submittedName>
</protein>
<dbReference type="Gene3D" id="3.40.50.620">
    <property type="entry name" value="HUPs"/>
    <property type="match status" value="1"/>
</dbReference>
<reference evidence="3 4" key="1">
    <citation type="journal article" date="2019" name="Int. J. Syst. Evol. Microbiol.">
        <title>The Global Catalogue of Microorganisms (GCM) 10K type strain sequencing project: providing services to taxonomists for standard genome sequencing and annotation.</title>
        <authorList>
            <consortium name="The Broad Institute Genomics Platform"/>
            <consortium name="The Broad Institute Genome Sequencing Center for Infectious Disease"/>
            <person name="Wu L."/>
            <person name="Ma J."/>
        </authorList>
    </citation>
    <scope>NUCLEOTIDE SEQUENCE [LARGE SCALE GENOMIC DNA]</scope>
    <source>
        <strain evidence="3 4">JCM 14969</strain>
    </source>
</reference>
<dbReference type="RefSeq" id="WP_344220052.1">
    <property type="nucleotide sequence ID" value="NZ_BAAAOS010000048.1"/>
</dbReference>
<keyword evidence="4" id="KW-1185">Reference proteome</keyword>
<evidence type="ECO:0000313" key="3">
    <source>
        <dbReference type="EMBL" id="GAA1599024.1"/>
    </source>
</evidence>
<dbReference type="EMBL" id="BAAAOS010000048">
    <property type="protein sequence ID" value="GAA1599024.1"/>
    <property type="molecule type" value="Genomic_DNA"/>
</dbReference>
<sequence>MAIIVGYVPTPEGVAALESAIDEAQRRHQRLVVVNSSRGESLVDKRFASGTEWQSVEERLTASGVEHELTQLVESKDAADQILKLADELNAELIVIGLRRRTPVGKLLLGSQAQTILLEAECPVLAVKSRLSEQH</sequence>
<dbReference type="PANTHER" id="PTHR46268">
    <property type="entry name" value="STRESS RESPONSE PROTEIN NHAX"/>
    <property type="match status" value="1"/>
</dbReference>
<accession>A0ABN2EAR2</accession>
<gene>
    <name evidence="3" type="ORF">GCM10009789_61320</name>
</gene>
<comment type="similarity">
    <text evidence="1">Belongs to the universal stress protein A family.</text>
</comment>
<dbReference type="SUPFAM" id="SSF52402">
    <property type="entry name" value="Adenine nucleotide alpha hydrolases-like"/>
    <property type="match status" value="1"/>
</dbReference>